<evidence type="ECO:0000256" key="5">
    <source>
        <dbReference type="SAM" id="MobiDB-lite"/>
    </source>
</evidence>
<dbReference type="PANTHER" id="PTHR33343">
    <property type="entry name" value="54S RIBOSOMAL PROTEIN BL35M"/>
    <property type="match status" value="1"/>
</dbReference>
<dbReference type="PROSITE" id="PS00936">
    <property type="entry name" value="RIBOSOMAL_L35"/>
    <property type="match status" value="1"/>
</dbReference>
<dbReference type="STRING" id="436017.A4RSM1"/>
<evidence type="ECO:0000256" key="1">
    <source>
        <dbReference type="ARBA" id="ARBA00006598"/>
    </source>
</evidence>
<dbReference type="PANTHER" id="PTHR33343:SF1">
    <property type="entry name" value="LARGE RIBOSOMAL SUBUNIT PROTEIN BL35M"/>
    <property type="match status" value="1"/>
</dbReference>
<dbReference type="InterPro" id="IPR037229">
    <property type="entry name" value="Ribosomal_bL35_sf"/>
</dbReference>
<dbReference type="EMBL" id="CP000582">
    <property type="protein sequence ID" value="ABO94761.1"/>
    <property type="molecule type" value="Genomic_DNA"/>
</dbReference>
<dbReference type="InterPro" id="IPR021137">
    <property type="entry name" value="Ribosomal_bL35-like"/>
</dbReference>
<comment type="similarity">
    <text evidence="1 4">Belongs to the bacterial ribosomal protein bL35 family.</text>
</comment>
<dbReference type="OrthoDB" id="162638at2759"/>
<reference evidence="6 7" key="1">
    <citation type="journal article" date="2007" name="Proc. Natl. Acad. Sci. U.S.A.">
        <title>The tiny eukaryote Ostreococcus provides genomic insights into the paradox of plankton speciation.</title>
        <authorList>
            <person name="Palenik B."/>
            <person name="Grimwood J."/>
            <person name="Aerts A."/>
            <person name="Rouze P."/>
            <person name="Salamov A."/>
            <person name="Putnam N."/>
            <person name="Dupont C."/>
            <person name="Jorgensen R."/>
            <person name="Derelle E."/>
            <person name="Rombauts S."/>
            <person name="Zhou K."/>
            <person name="Otillar R."/>
            <person name="Merchant S.S."/>
            <person name="Podell S."/>
            <person name="Gaasterland T."/>
            <person name="Napoli C."/>
            <person name="Gendler K."/>
            <person name="Manuell A."/>
            <person name="Tai V."/>
            <person name="Vallon O."/>
            <person name="Piganeau G."/>
            <person name="Jancek S."/>
            <person name="Heijde M."/>
            <person name="Jabbari K."/>
            <person name="Bowler C."/>
            <person name="Lohr M."/>
            <person name="Robbens S."/>
            <person name="Werner G."/>
            <person name="Dubchak I."/>
            <person name="Pazour G.J."/>
            <person name="Ren Q."/>
            <person name="Paulsen I."/>
            <person name="Delwiche C."/>
            <person name="Schmutz J."/>
            <person name="Rokhsar D."/>
            <person name="Van de Peer Y."/>
            <person name="Moreau H."/>
            <person name="Grigoriev I.V."/>
        </authorList>
    </citation>
    <scope>NUCLEOTIDE SEQUENCE [LARGE SCALE GENOMIC DNA]</scope>
    <source>
        <strain evidence="6 7">CCE9901</strain>
    </source>
</reference>
<dbReference type="Gramene" id="ABO94761">
    <property type="protein sequence ID" value="ABO94761"/>
    <property type="gene ID" value="OSTLU_119658"/>
</dbReference>
<dbReference type="InterPro" id="IPR001706">
    <property type="entry name" value="Ribosomal_bL35"/>
</dbReference>
<dbReference type="FunFam" id="4.10.410.60:FF:000001">
    <property type="entry name" value="50S ribosomal protein L35"/>
    <property type="match status" value="1"/>
</dbReference>
<dbReference type="eggNOG" id="ENOG502SCTD">
    <property type="taxonomic scope" value="Eukaryota"/>
</dbReference>
<dbReference type="InterPro" id="IPR018265">
    <property type="entry name" value="Ribosomal_bL35_CS"/>
</dbReference>
<dbReference type="KEGG" id="olu:OSTLU_119658"/>
<dbReference type="Pfam" id="PF01632">
    <property type="entry name" value="Ribosomal_L35p"/>
    <property type="match status" value="1"/>
</dbReference>
<organism evidence="6 7">
    <name type="scientific">Ostreococcus lucimarinus (strain CCE9901)</name>
    <dbReference type="NCBI Taxonomy" id="436017"/>
    <lineage>
        <taxon>Eukaryota</taxon>
        <taxon>Viridiplantae</taxon>
        <taxon>Chlorophyta</taxon>
        <taxon>Mamiellophyceae</taxon>
        <taxon>Mamiellales</taxon>
        <taxon>Bathycoccaceae</taxon>
        <taxon>Ostreococcus</taxon>
    </lineage>
</organism>
<gene>
    <name evidence="6" type="primary">Rpl35p</name>
    <name evidence="6" type="ORF">OSTLU_119658</name>
</gene>
<keyword evidence="2 4" id="KW-0689">Ribosomal protein</keyword>
<dbReference type="RefSeq" id="XP_001416468.1">
    <property type="nucleotide sequence ID" value="XM_001416431.1"/>
</dbReference>
<keyword evidence="7" id="KW-1185">Reference proteome</keyword>
<dbReference type="Proteomes" id="UP000001568">
    <property type="component" value="Chromosome 2"/>
</dbReference>
<dbReference type="NCBIfam" id="TIGR00001">
    <property type="entry name" value="rpmI_bact"/>
    <property type="match status" value="1"/>
</dbReference>
<keyword evidence="3 4" id="KW-0687">Ribonucleoprotein</keyword>
<sequence>MISFQSAATIPRLTGAKAAHTARSQTGSNRALTFCSSLVGTRVVAKPRGEPERKQFFVAASKMKTRKAAAKRYKVTASGKVLHRRPGKAHLNGPKPTTRKARLSHLRQVGTSQLSLVAATMPYSKIKRV</sequence>
<evidence type="ECO:0000313" key="6">
    <source>
        <dbReference type="EMBL" id="ABO94761.1"/>
    </source>
</evidence>
<name>A4RSM1_OSTLU</name>
<evidence type="ECO:0000256" key="4">
    <source>
        <dbReference type="RuleBase" id="RU000568"/>
    </source>
</evidence>
<proteinExistence type="inferred from homology"/>
<dbReference type="HAMAP" id="MF_00514">
    <property type="entry name" value="Ribosomal_bL35"/>
    <property type="match status" value="1"/>
</dbReference>
<dbReference type="GeneID" id="5000284"/>
<dbReference type="GO" id="GO:0006412">
    <property type="term" value="P:translation"/>
    <property type="evidence" value="ECO:0007669"/>
    <property type="project" value="InterPro"/>
</dbReference>
<dbReference type="AlphaFoldDB" id="A4RSM1"/>
<dbReference type="PRINTS" id="PR00064">
    <property type="entry name" value="RIBOSOMALL35"/>
</dbReference>
<evidence type="ECO:0000256" key="2">
    <source>
        <dbReference type="ARBA" id="ARBA00022980"/>
    </source>
</evidence>
<dbReference type="SUPFAM" id="SSF143034">
    <property type="entry name" value="L35p-like"/>
    <property type="match status" value="1"/>
</dbReference>
<dbReference type="GO" id="GO:0015934">
    <property type="term" value="C:large ribosomal subunit"/>
    <property type="evidence" value="ECO:0007669"/>
    <property type="project" value="TreeGrafter"/>
</dbReference>
<accession>A4RSM1</accession>
<evidence type="ECO:0000256" key="3">
    <source>
        <dbReference type="ARBA" id="ARBA00023274"/>
    </source>
</evidence>
<dbReference type="Gene3D" id="4.10.410.60">
    <property type="match status" value="1"/>
</dbReference>
<evidence type="ECO:0000313" key="7">
    <source>
        <dbReference type="Proteomes" id="UP000001568"/>
    </source>
</evidence>
<dbReference type="HOGENOM" id="CLU_160310_0_0_1"/>
<protein>
    <recommendedName>
        <fullName evidence="4">50S ribosomal protein L35</fullName>
    </recommendedName>
</protein>
<dbReference type="GO" id="GO:0003735">
    <property type="term" value="F:structural constituent of ribosome"/>
    <property type="evidence" value="ECO:0007669"/>
    <property type="project" value="InterPro"/>
</dbReference>
<feature type="region of interest" description="Disordered" evidence="5">
    <location>
        <begin position="71"/>
        <end position="98"/>
    </location>
</feature>